<organism evidence="1 2">
    <name type="scientific">Irpex rosettiformis</name>
    <dbReference type="NCBI Taxonomy" id="378272"/>
    <lineage>
        <taxon>Eukaryota</taxon>
        <taxon>Fungi</taxon>
        <taxon>Dikarya</taxon>
        <taxon>Basidiomycota</taxon>
        <taxon>Agaricomycotina</taxon>
        <taxon>Agaricomycetes</taxon>
        <taxon>Polyporales</taxon>
        <taxon>Irpicaceae</taxon>
        <taxon>Irpex</taxon>
    </lineage>
</organism>
<name>A0ACB8TQB9_9APHY</name>
<gene>
    <name evidence="1" type="ORF">BDY19DRAFT_972716</name>
</gene>
<protein>
    <submittedName>
        <fullName evidence="1">Uncharacterized protein</fullName>
    </submittedName>
</protein>
<evidence type="ECO:0000313" key="2">
    <source>
        <dbReference type="Proteomes" id="UP001055072"/>
    </source>
</evidence>
<accession>A0ACB8TQB9</accession>
<sequence>MNGKILAIRSLRCTITCLFSMAFISVLDCIGGPSILNVTLVRSSTEVWALSVKGTGNQRPGDWMRSSFEC</sequence>
<evidence type="ECO:0000313" key="1">
    <source>
        <dbReference type="EMBL" id="KAI0084228.1"/>
    </source>
</evidence>
<keyword evidence="2" id="KW-1185">Reference proteome</keyword>
<comment type="caution">
    <text evidence="1">The sequence shown here is derived from an EMBL/GenBank/DDBJ whole genome shotgun (WGS) entry which is preliminary data.</text>
</comment>
<dbReference type="Proteomes" id="UP001055072">
    <property type="component" value="Unassembled WGS sequence"/>
</dbReference>
<reference evidence="1" key="1">
    <citation type="journal article" date="2021" name="Environ. Microbiol.">
        <title>Gene family expansions and transcriptome signatures uncover fungal adaptations to wood decay.</title>
        <authorList>
            <person name="Hage H."/>
            <person name="Miyauchi S."/>
            <person name="Viragh M."/>
            <person name="Drula E."/>
            <person name="Min B."/>
            <person name="Chaduli D."/>
            <person name="Navarro D."/>
            <person name="Favel A."/>
            <person name="Norest M."/>
            <person name="Lesage-Meessen L."/>
            <person name="Balint B."/>
            <person name="Merenyi Z."/>
            <person name="de Eugenio L."/>
            <person name="Morin E."/>
            <person name="Martinez A.T."/>
            <person name="Baldrian P."/>
            <person name="Stursova M."/>
            <person name="Martinez M.J."/>
            <person name="Novotny C."/>
            <person name="Magnuson J.K."/>
            <person name="Spatafora J.W."/>
            <person name="Maurice S."/>
            <person name="Pangilinan J."/>
            <person name="Andreopoulos W."/>
            <person name="LaButti K."/>
            <person name="Hundley H."/>
            <person name="Na H."/>
            <person name="Kuo A."/>
            <person name="Barry K."/>
            <person name="Lipzen A."/>
            <person name="Henrissat B."/>
            <person name="Riley R."/>
            <person name="Ahrendt S."/>
            <person name="Nagy L.G."/>
            <person name="Grigoriev I.V."/>
            <person name="Martin F."/>
            <person name="Rosso M.N."/>
        </authorList>
    </citation>
    <scope>NUCLEOTIDE SEQUENCE</scope>
    <source>
        <strain evidence="1">CBS 384.51</strain>
    </source>
</reference>
<proteinExistence type="predicted"/>
<dbReference type="EMBL" id="MU274945">
    <property type="protein sequence ID" value="KAI0084228.1"/>
    <property type="molecule type" value="Genomic_DNA"/>
</dbReference>